<evidence type="ECO:0000313" key="1">
    <source>
        <dbReference type="EMBL" id="JAH89770.1"/>
    </source>
</evidence>
<dbReference type="AlphaFoldDB" id="A0A0E9WJP5"/>
<reference evidence="1" key="1">
    <citation type="submission" date="2014-11" db="EMBL/GenBank/DDBJ databases">
        <authorList>
            <person name="Amaro Gonzalez C."/>
        </authorList>
    </citation>
    <scope>NUCLEOTIDE SEQUENCE</scope>
</reference>
<dbReference type="EMBL" id="GBXM01018807">
    <property type="protein sequence ID" value="JAH89770.1"/>
    <property type="molecule type" value="Transcribed_RNA"/>
</dbReference>
<name>A0A0E9WJP5_ANGAN</name>
<sequence length="46" mass="5552">MKCRIHIVKFCCHLALKNIYSHTVSETAQFCFSDFCICLKKFFFWI</sequence>
<accession>A0A0E9WJP5</accession>
<proteinExistence type="predicted"/>
<protein>
    <submittedName>
        <fullName evidence="1">Uncharacterized protein</fullName>
    </submittedName>
</protein>
<reference evidence="1" key="2">
    <citation type="journal article" date="2015" name="Fish Shellfish Immunol.">
        <title>Early steps in the European eel (Anguilla anguilla)-Vibrio vulnificus interaction in the gills: Role of the RtxA13 toxin.</title>
        <authorList>
            <person name="Callol A."/>
            <person name="Pajuelo D."/>
            <person name="Ebbesson L."/>
            <person name="Teles M."/>
            <person name="MacKenzie S."/>
            <person name="Amaro C."/>
        </authorList>
    </citation>
    <scope>NUCLEOTIDE SEQUENCE</scope>
</reference>
<organism evidence="1">
    <name type="scientific">Anguilla anguilla</name>
    <name type="common">European freshwater eel</name>
    <name type="synonym">Muraena anguilla</name>
    <dbReference type="NCBI Taxonomy" id="7936"/>
    <lineage>
        <taxon>Eukaryota</taxon>
        <taxon>Metazoa</taxon>
        <taxon>Chordata</taxon>
        <taxon>Craniata</taxon>
        <taxon>Vertebrata</taxon>
        <taxon>Euteleostomi</taxon>
        <taxon>Actinopterygii</taxon>
        <taxon>Neopterygii</taxon>
        <taxon>Teleostei</taxon>
        <taxon>Anguilliformes</taxon>
        <taxon>Anguillidae</taxon>
        <taxon>Anguilla</taxon>
    </lineage>
</organism>